<evidence type="ECO:0000256" key="1">
    <source>
        <dbReference type="ARBA" id="ARBA00004141"/>
    </source>
</evidence>
<evidence type="ECO:0000256" key="9">
    <source>
        <dbReference type="ARBA" id="ARBA00077167"/>
    </source>
</evidence>
<dbReference type="Gene3D" id="1.20.1250.20">
    <property type="entry name" value="MFS general substrate transporter like domains"/>
    <property type="match status" value="1"/>
</dbReference>
<evidence type="ECO:0000259" key="12">
    <source>
        <dbReference type="PROSITE" id="PS50850"/>
    </source>
</evidence>
<comment type="caution">
    <text evidence="13">The sequence shown here is derived from an EMBL/GenBank/DDBJ whole genome shotgun (WGS) entry which is preliminary data.</text>
</comment>
<evidence type="ECO:0000256" key="4">
    <source>
        <dbReference type="ARBA" id="ARBA00022989"/>
    </source>
</evidence>
<evidence type="ECO:0000256" key="3">
    <source>
        <dbReference type="ARBA" id="ARBA00022692"/>
    </source>
</evidence>
<dbReference type="InterPro" id="IPR036259">
    <property type="entry name" value="MFS_trans_sf"/>
</dbReference>
<evidence type="ECO:0000313" key="14">
    <source>
        <dbReference type="Proteomes" id="UP001271007"/>
    </source>
</evidence>
<keyword evidence="3 11" id="KW-0812">Transmembrane</keyword>
<feature type="transmembrane region" description="Helical" evidence="11">
    <location>
        <begin position="270"/>
        <end position="292"/>
    </location>
</feature>
<protein>
    <recommendedName>
        <fullName evidence="8">Cercosporin MFS transporter CTB4</fullName>
    </recommendedName>
    <alternativeName>
        <fullName evidence="9">Cercosporin toxin biosynthesis cluster protein 4</fullName>
    </alternativeName>
</protein>
<dbReference type="PANTHER" id="PTHR23502:SF31">
    <property type="entry name" value="POLYAMINE TRANSPORTER 1"/>
    <property type="match status" value="1"/>
</dbReference>
<gene>
    <name evidence="13" type="ORF">LTR09_006765</name>
</gene>
<feature type="transmembrane region" description="Helical" evidence="11">
    <location>
        <begin position="211"/>
        <end position="228"/>
    </location>
</feature>
<keyword evidence="4 11" id="KW-1133">Transmembrane helix</keyword>
<dbReference type="Pfam" id="PF07690">
    <property type="entry name" value="MFS_1"/>
    <property type="match status" value="1"/>
</dbReference>
<dbReference type="SUPFAM" id="SSF103473">
    <property type="entry name" value="MFS general substrate transporter"/>
    <property type="match status" value="1"/>
</dbReference>
<dbReference type="PROSITE" id="PS50850">
    <property type="entry name" value="MFS"/>
    <property type="match status" value="1"/>
</dbReference>
<proteinExistence type="inferred from homology"/>
<dbReference type="AlphaFoldDB" id="A0AAJ0DKU6"/>
<feature type="domain" description="Major facilitator superfamily (MFS) profile" evidence="12">
    <location>
        <begin position="145"/>
        <end position="585"/>
    </location>
</feature>
<keyword evidence="5 11" id="KW-0472">Membrane</keyword>
<dbReference type="CDD" id="cd17323">
    <property type="entry name" value="MFS_Tpo1_MDR_like"/>
    <property type="match status" value="1"/>
</dbReference>
<sequence>MASGASQATDAALVSNVKARRGEAEEQSQGTTTSSSDTASVLERGEQDSCVSRTTTQHDLRHDFGNRAIALSRIQTARSQHSQTVGTAFSTRTTSRKAKSPIPLMGEGKAHPSLPSDTEEFVVEFDGPDDSLHPQNWRHGKKLATSMTLTFVTFTATFASSVYSPAISTVAQHFDVSTTVGILGISLYVLGFATGPILWAPHSELYGRKMPLLVSSLGFSIFQLPVAVAKDFQTILICRFFGGFFGACPLTVVAAVFADMFDNRQRGLAVTALSAAVFAGPLLAPIVGGFIVMDPSVGWRWTHYLTAIMGFSGLLLSIYVLEETYQPIILVNKAAQIRRKTKNWAVHAKQEEVEIDMRELLERNFSRPARMLLTEPIVLMLSIYMAFIYGLLYLFLTFYPLVFQELYGMNPGLGALPYHGMLVGNFLAGLYVAIDTPRYNRMLKANNDVPIPEWRLPPAILGGALFASGLFWFGWTGYNGETHWIVPTLSGLCTGFGLLPILLQYLNYLVDAYLDFAASAIAANTFLRSLCAAAFPLFARYMNNGLGVQWAGTLLGCIATLLVPVIHIFWKKGASIRAKSRFASQ</sequence>
<comment type="function">
    <text evidence="7">MFS transporter; part of the gene cluster that mediates the biosynthesis of cercosporin, a light-activated, non-host-selective toxin. The perylenequinone chromophore of cercosporin absorbs light energy to attain an electronically-activated triplet state and produces active oxygen species such as the hydroxyl radical, superoxide, hydrogen peroxide or singlet oxygen upon reaction with oxygen molecules. These reactive oxygen species cause damage to various cellular components including lipids, proteins and nucleic acids. Responsible for secretion and accumulation of cercosporin, but does not play any roles in self-protection against the toxicity of cercosporin.</text>
</comment>
<name>A0AAJ0DKU6_9PEZI</name>
<comment type="subcellular location">
    <subcellularLocation>
        <location evidence="1">Membrane</location>
        <topology evidence="1">Multi-pass membrane protein</topology>
    </subcellularLocation>
</comment>
<feature type="region of interest" description="Disordered" evidence="10">
    <location>
        <begin position="76"/>
        <end position="115"/>
    </location>
</feature>
<feature type="transmembrane region" description="Helical" evidence="11">
    <location>
        <begin position="550"/>
        <end position="570"/>
    </location>
</feature>
<organism evidence="13 14">
    <name type="scientific">Extremus antarcticus</name>
    <dbReference type="NCBI Taxonomy" id="702011"/>
    <lineage>
        <taxon>Eukaryota</taxon>
        <taxon>Fungi</taxon>
        <taxon>Dikarya</taxon>
        <taxon>Ascomycota</taxon>
        <taxon>Pezizomycotina</taxon>
        <taxon>Dothideomycetes</taxon>
        <taxon>Dothideomycetidae</taxon>
        <taxon>Mycosphaerellales</taxon>
        <taxon>Extremaceae</taxon>
        <taxon>Extremus</taxon>
    </lineage>
</organism>
<feature type="compositionally biased region" description="Polar residues" evidence="10">
    <location>
        <begin position="76"/>
        <end position="93"/>
    </location>
</feature>
<feature type="transmembrane region" description="Helical" evidence="11">
    <location>
        <begin position="377"/>
        <end position="396"/>
    </location>
</feature>
<reference evidence="13" key="1">
    <citation type="submission" date="2023-04" db="EMBL/GenBank/DDBJ databases">
        <title>Black Yeasts Isolated from many extreme environments.</title>
        <authorList>
            <person name="Coleine C."/>
            <person name="Stajich J.E."/>
            <person name="Selbmann L."/>
        </authorList>
    </citation>
    <scope>NUCLEOTIDE SEQUENCE</scope>
    <source>
        <strain evidence="13">CCFEE 5312</strain>
    </source>
</reference>
<dbReference type="InterPro" id="IPR020846">
    <property type="entry name" value="MFS_dom"/>
</dbReference>
<accession>A0AAJ0DKU6</accession>
<feature type="region of interest" description="Disordered" evidence="10">
    <location>
        <begin position="1"/>
        <end position="57"/>
    </location>
</feature>
<feature type="transmembrane region" description="Helical" evidence="11">
    <location>
        <begin position="304"/>
        <end position="321"/>
    </location>
</feature>
<keyword evidence="2" id="KW-0813">Transport</keyword>
<evidence type="ECO:0000256" key="11">
    <source>
        <dbReference type="SAM" id="Phobius"/>
    </source>
</evidence>
<dbReference type="FunFam" id="1.20.1250.20:FF:000011">
    <property type="entry name" value="MFS multidrug transporter, putative"/>
    <property type="match status" value="1"/>
</dbReference>
<feature type="transmembrane region" description="Helical" evidence="11">
    <location>
        <begin position="176"/>
        <end position="199"/>
    </location>
</feature>
<dbReference type="GO" id="GO:0005886">
    <property type="term" value="C:plasma membrane"/>
    <property type="evidence" value="ECO:0007669"/>
    <property type="project" value="TreeGrafter"/>
</dbReference>
<evidence type="ECO:0000256" key="7">
    <source>
        <dbReference type="ARBA" id="ARBA00053977"/>
    </source>
</evidence>
<evidence type="ECO:0000313" key="13">
    <source>
        <dbReference type="EMBL" id="KAK3052173.1"/>
    </source>
</evidence>
<dbReference type="GO" id="GO:0022857">
    <property type="term" value="F:transmembrane transporter activity"/>
    <property type="evidence" value="ECO:0007669"/>
    <property type="project" value="InterPro"/>
</dbReference>
<evidence type="ECO:0000256" key="2">
    <source>
        <dbReference type="ARBA" id="ARBA00022448"/>
    </source>
</evidence>
<dbReference type="Proteomes" id="UP001271007">
    <property type="component" value="Unassembled WGS sequence"/>
</dbReference>
<keyword evidence="14" id="KW-1185">Reference proteome</keyword>
<feature type="transmembrane region" description="Helical" evidence="11">
    <location>
        <begin position="455"/>
        <end position="478"/>
    </location>
</feature>
<dbReference type="PANTHER" id="PTHR23502">
    <property type="entry name" value="MAJOR FACILITATOR SUPERFAMILY"/>
    <property type="match status" value="1"/>
</dbReference>
<feature type="compositionally biased region" description="Low complexity" evidence="10">
    <location>
        <begin position="27"/>
        <end position="40"/>
    </location>
</feature>
<feature type="transmembrane region" description="Helical" evidence="11">
    <location>
        <begin position="513"/>
        <end position="538"/>
    </location>
</feature>
<evidence type="ECO:0000256" key="8">
    <source>
        <dbReference type="ARBA" id="ARBA00069139"/>
    </source>
</evidence>
<evidence type="ECO:0000256" key="6">
    <source>
        <dbReference type="ARBA" id="ARBA00038347"/>
    </source>
</evidence>
<dbReference type="InterPro" id="IPR011701">
    <property type="entry name" value="MFS"/>
</dbReference>
<feature type="transmembrane region" description="Helical" evidence="11">
    <location>
        <begin position="484"/>
        <end position="506"/>
    </location>
</feature>
<comment type="similarity">
    <text evidence="6">Belongs to the major facilitator superfamily. CAR1 family.</text>
</comment>
<feature type="transmembrane region" description="Helical" evidence="11">
    <location>
        <begin position="234"/>
        <end position="258"/>
    </location>
</feature>
<feature type="transmembrane region" description="Helical" evidence="11">
    <location>
        <begin position="416"/>
        <end position="434"/>
    </location>
</feature>
<evidence type="ECO:0000256" key="5">
    <source>
        <dbReference type="ARBA" id="ARBA00023136"/>
    </source>
</evidence>
<feature type="transmembrane region" description="Helical" evidence="11">
    <location>
        <begin position="143"/>
        <end position="164"/>
    </location>
</feature>
<evidence type="ECO:0000256" key="10">
    <source>
        <dbReference type="SAM" id="MobiDB-lite"/>
    </source>
</evidence>
<dbReference type="EMBL" id="JAWDJX010000022">
    <property type="protein sequence ID" value="KAK3052173.1"/>
    <property type="molecule type" value="Genomic_DNA"/>
</dbReference>